<dbReference type="InterPro" id="IPR004841">
    <property type="entry name" value="AA-permease/SLC12A_dom"/>
</dbReference>
<feature type="transmembrane region" description="Helical" evidence="7">
    <location>
        <begin position="247"/>
        <end position="268"/>
    </location>
</feature>
<accession>A0AA39D188</accession>
<proteinExistence type="predicted"/>
<comment type="subcellular location">
    <subcellularLocation>
        <location evidence="1">Membrane</location>
        <topology evidence="1">Multi-pass membrane protein</topology>
    </subcellularLocation>
</comment>
<keyword evidence="3 7" id="KW-0812">Transmembrane</keyword>
<feature type="transmembrane region" description="Helical" evidence="7">
    <location>
        <begin position="329"/>
        <end position="354"/>
    </location>
</feature>
<feature type="transmembrane region" description="Helical" evidence="7">
    <location>
        <begin position="199"/>
        <end position="217"/>
    </location>
</feature>
<dbReference type="EMBL" id="JAPDRN010000009">
    <property type="protein sequence ID" value="KAJ9642596.1"/>
    <property type="molecule type" value="Genomic_DNA"/>
</dbReference>
<evidence type="ECO:0000256" key="4">
    <source>
        <dbReference type="ARBA" id="ARBA00022970"/>
    </source>
</evidence>
<evidence type="ECO:0000259" key="8">
    <source>
        <dbReference type="Pfam" id="PF00324"/>
    </source>
</evidence>
<dbReference type="FunFam" id="1.20.1740.10:FF:000006">
    <property type="entry name" value="General amino acid permease"/>
    <property type="match status" value="1"/>
</dbReference>
<evidence type="ECO:0000256" key="1">
    <source>
        <dbReference type="ARBA" id="ARBA00004141"/>
    </source>
</evidence>
<dbReference type="PIRSF" id="PIRSF006060">
    <property type="entry name" value="AA_transporter"/>
    <property type="match status" value="1"/>
</dbReference>
<protein>
    <submittedName>
        <fullName evidence="9">Amino acid transporter</fullName>
    </submittedName>
</protein>
<organism evidence="9 10">
    <name type="scientific">Knufia peltigerae</name>
    <dbReference type="NCBI Taxonomy" id="1002370"/>
    <lineage>
        <taxon>Eukaryota</taxon>
        <taxon>Fungi</taxon>
        <taxon>Dikarya</taxon>
        <taxon>Ascomycota</taxon>
        <taxon>Pezizomycotina</taxon>
        <taxon>Eurotiomycetes</taxon>
        <taxon>Chaetothyriomycetidae</taxon>
        <taxon>Chaetothyriales</taxon>
        <taxon>Trichomeriaceae</taxon>
        <taxon>Knufia</taxon>
    </lineage>
</organism>
<name>A0AA39D188_9EURO</name>
<evidence type="ECO:0000313" key="9">
    <source>
        <dbReference type="EMBL" id="KAJ9642596.1"/>
    </source>
</evidence>
<feature type="domain" description="Amino acid permease/ SLC12A" evidence="8">
    <location>
        <begin position="54"/>
        <end position="526"/>
    </location>
</feature>
<dbReference type="GO" id="GO:0015171">
    <property type="term" value="F:amino acid transmembrane transporter activity"/>
    <property type="evidence" value="ECO:0007669"/>
    <property type="project" value="TreeGrafter"/>
</dbReference>
<feature type="transmembrane region" description="Helical" evidence="7">
    <location>
        <begin position="415"/>
        <end position="442"/>
    </location>
</feature>
<dbReference type="Pfam" id="PF00324">
    <property type="entry name" value="AA_permease"/>
    <property type="match status" value="1"/>
</dbReference>
<feature type="transmembrane region" description="Helical" evidence="7">
    <location>
        <begin position="83"/>
        <end position="106"/>
    </location>
</feature>
<keyword evidence="6 7" id="KW-0472">Membrane</keyword>
<dbReference type="InterPro" id="IPR050524">
    <property type="entry name" value="APC_YAT"/>
</dbReference>
<evidence type="ECO:0000256" key="7">
    <source>
        <dbReference type="SAM" id="Phobius"/>
    </source>
</evidence>
<feature type="transmembrane region" description="Helical" evidence="7">
    <location>
        <begin position="496"/>
        <end position="516"/>
    </location>
</feature>
<comment type="caution">
    <text evidence="9">The sequence shown here is derived from an EMBL/GenBank/DDBJ whole genome shotgun (WGS) entry which is preliminary data.</text>
</comment>
<feature type="transmembrane region" description="Helical" evidence="7">
    <location>
        <begin position="454"/>
        <end position="476"/>
    </location>
</feature>
<dbReference type="Proteomes" id="UP001172681">
    <property type="component" value="Unassembled WGS sequence"/>
</dbReference>
<dbReference type="PANTHER" id="PTHR43341">
    <property type="entry name" value="AMINO ACID PERMEASE"/>
    <property type="match status" value="1"/>
</dbReference>
<feature type="transmembrane region" description="Helical" evidence="7">
    <location>
        <begin position="55"/>
        <end position="77"/>
    </location>
</feature>
<evidence type="ECO:0000256" key="5">
    <source>
        <dbReference type="ARBA" id="ARBA00022989"/>
    </source>
</evidence>
<evidence type="ECO:0000313" key="10">
    <source>
        <dbReference type="Proteomes" id="UP001172681"/>
    </source>
</evidence>
<feature type="transmembrane region" description="Helical" evidence="7">
    <location>
        <begin position="167"/>
        <end position="187"/>
    </location>
</feature>
<feature type="transmembrane region" description="Helical" evidence="7">
    <location>
        <begin position="389"/>
        <end position="409"/>
    </location>
</feature>
<keyword evidence="2" id="KW-0813">Transport</keyword>
<reference evidence="9" key="1">
    <citation type="submission" date="2022-10" db="EMBL/GenBank/DDBJ databases">
        <title>Culturing micro-colonial fungi from biological soil crusts in the Mojave desert and describing Neophaeococcomyces mojavensis, and introducing the new genera and species Taxawa tesnikishii.</title>
        <authorList>
            <person name="Kurbessoian T."/>
            <person name="Stajich J.E."/>
        </authorList>
    </citation>
    <scope>NUCLEOTIDE SEQUENCE</scope>
    <source>
        <strain evidence="9">TK_35</strain>
    </source>
</reference>
<evidence type="ECO:0000256" key="3">
    <source>
        <dbReference type="ARBA" id="ARBA00022692"/>
    </source>
</evidence>
<dbReference type="InterPro" id="IPR004840">
    <property type="entry name" value="Amino_acid_permease_CS"/>
</dbReference>
<keyword evidence="10" id="KW-1185">Reference proteome</keyword>
<feature type="transmembrane region" description="Helical" evidence="7">
    <location>
        <begin position="289"/>
        <end position="309"/>
    </location>
</feature>
<evidence type="ECO:0000256" key="6">
    <source>
        <dbReference type="ARBA" id="ARBA00023136"/>
    </source>
</evidence>
<dbReference type="PANTHER" id="PTHR43341:SF9">
    <property type="entry name" value="DICARBOXYLIC AMINO ACID PERMEASE"/>
    <property type="match status" value="1"/>
</dbReference>
<dbReference type="GO" id="GO:0016020">
    <property type="term" value="C:membrane"/>
    <property type="evidence" value="ECO:0007669"/>
    <property type="project" value="UniProtKB-SubCell"/>
</dbReference>
<evidence type="ECO:0000256" key="2">
    <source>
        <dbReference type="ARBA" id="ARBA00022448"/>
    </source>
</evidence>
<dbReference type="Gene3D" id="1.20.1740.10">
    <property type="entry name" value="Amino acid/polyamine transporter I"/>
    <property type="match status" value="1"/>
</dbReference>
<keyword evidence="4" id="KW-0029">Amino-acid transport</keyword>
<dbReference type="PROSITE" id="PS00218">
    <property type="entry name" value="AMINO_ACID_PERMEASE_1"/>
    <property type="match status" value="1"/>
</dbReference>
<sequence>MAKELSTSAGDYTKDNDAITLNPINSVLEGDVEAMKPPQQPAAGNLHRGLKARHISMIALGGSIGTGLIIGTGAALAKAGPASLFLAYCTIGLNVYVTMTAVGEIATYLPTGVGFSGYAARFVDPALGFSLGWNYLFKYLLAAPNQLTAAAIVLQEWVPGDKVNPGVWIAIFMILILAINYIGISYFGEIEFWLSSVKVITFIGIILISLILALGGGPNHDRTGFRYWKDPGAFANYPGIGGGKGKFVAFASIFVNAAFAYLGTELVGVTAGEAERPSHTIPRAIKLTFWRIVVFYCLSILLLGMVVPYNSKELAFANKASTGASASPFVVAITISGIEVLPAIINGAVLLFVLSTANTDLYISSRTLYGLAKTGQAPKFCGYTNQRGVPVWNLVIGTLVSCLAFLNVSGNSQQVFLYFVNVVSIFGMLSWVSILITHIRFIQARRAQGVRDETLAYTAPFGLGGSCVALGFTLLFCLIKNFTVFIPSESYGDFDYKTFITGYIGFPVYIIMYLAWKWYHNTKILKPHQVDLQSDRQRILQEEERYLMLQREAEDSEVGKTRTVVRRVYRRFFSWLM</sequence>
<keyword evidence="5 7" id="KW-1133">Transmembrane helix</keyword>
<gene>
    <name evidence="9" type="primary">DIP5_2</name>
    <name evidence="9" type="ORF">H2204_002244</name>
</gene>
<dbReference type="AlphaFoldDB" id="A0AA39D188"/>